<dbReference type="EMBL" id="LLXX01000173">
    <property type="protein sequence ID" value="KRQ99333.1"/>
    <property type="molecule type" value="Genomic_DNA"/>
</dbReference>
<reference evidence="2 3" key="1">
    <citation type="submission" date="2014-03" db="EMBL/GenBank/DDBJ databases">
        <title>Bradyrhizobium valentinum sp. nov., isolated from effective nodules of Lupinus mariae-josephae, a lupine endemic of basic-lime soils in Eastern Spain.</title>
        <authorList>
            <person name="Duran D."/>
            <person name="Rey L."/>
            <person name="Navarro A."/>
            <person name="Busquets A."/>
            <person name="Imperial J."/>
            <person name="Ruiz-Argueso T."/>
        </authorList>
    </citation>
    <scope>NUCLEOTIDE SEQUENCE [LARGE SCALE GENOMIC DNA]</scope>
    <source>
        <strain evidence="2 3">LmjM3</strain>
    </source>
</reference>
<feature type="domain" description="Guanylate cyclase" evidence="1">
    <location>
        <begin position="1"/>
        <end position="114"/>
    </location>
</feature>
<dbReference type="GO" id="GO:0006171">
    <property type="term" value="P:cAMP biosynthetic process"/>
    <property type="evidence" value="ECO:0007669"/>
    <property type="project" value="TreeGrafter"/>
</dbReference>
<evidence type="ECO:0000313" key="2">
    <source>
        <dbReference type="EMBL" id="KRQ99333.1"/>
    </source>
</evidence>
<comment type="caution">
    <text evidence="2">The sequence shown here is derived from an EMBL/GenBank/DDBJ whole genome shotgun (WGS) entry which is preliminary data.</text>
</comment>
<dbReference type="SMART" id="SM00028">
    <property type="entry name" value="TPR"/>
    <property type="match status" value="3"/>
</dbReference>
<dbReference type="Pfam" id="PF00211">
    <property type="entry name" value="Guanylate_cyc"/>
    <property type="match status" value="1"/>
</dbReference>
<dbReference type="CDD" id="cd07302">
    <property type="entry name" value="CHD"/>
    <property type="match status" value="1"/>
</dbReference>
<proteinExistence type="predicted"/>
<evidence type="ECO:0000259" key="1">
    <source>
        <dbReference type="PROSITE" id="PS50125"/>
    </source>
</evidence>
<dbReference type="AlphaFoldDB" id="A0A0R3L2L6"/>
<dbReference type="InterPro" id="IPR019734">
    <property type="entry name" value="TPR_rpt"/>
</dbReference>
<organism evidence="2 3">
    <name type="scientific">Bradyrhizobium valentinum</name>
    <dbReference type="NCBI Taxonomy" id="1518501"/>
    <lineage>
        <taxon>Bacteria</taxon>
        <taxon>Pseudomonadati</taxon>
        <taxon>Pseudomonadota</taxon>
        <taxon>Alphaproteobacteria</taxon>
        <taxon>Hyphomicrobiales</taxon>
        <taxon>Nitrobacteraceae</taxon>
        <taxon>Bradyrhizobium</taxon>
    </lineage>
</organism>
<dbReference type="Gene3D" id="1.25.40.10">
    <property type="entry name" value="Tetratricopeptide repeat domain"/>
    <property type="match status" value="1"/>
</dbReference>
<keyword evidence="3" id="KW-1185">Reference proteome</keyword>
<dbReference type="PANTHER" id="PTHR43081:SF19">
    <property type="entry name" value="PH-SENSITIVE ADENYLATE CYCLASE RV1264"/>
    <property type="match status" value="1"/>
</dbReference>
<dbReference type="GO" id="GO:0035556">
    <property type="term" value="P:intracellular signal transduction"/>
    <property type="evidence" value="ECO:0007669"/>
    <property type="project" value="InterPro"/>
</dbReference>
<dbReference type="SUPFAM" id="SSF55073">
    <property type="entry name" value="Nucleotide cyclase"/>
    <property type="match status" value="1"/>
</dbReference>
<dbReference type="InterPro" id="IPR029787">
    <property type="entry name" value="Nucleotide_cyclase"/>
</dbReference>
<dbReference type="PROSITE" id="PS50125">
    <property type="entry name" value="GUANYLATE_CYCLASE_2"/>
    <property type="match status" value="1"/>
</dbReference>
<dbReference type="OrthoDB" id="9807521at2"/>
<dbReference type="Proteomes" id="UP000051913">
    <property type="component" value="Unassembled WGS sequence"/>
</dbReference>
<accession>A0A0R3L2L6</accession>
<protein>
    <recommendedName>
        <fullName evidence="1">Guanylate cyclase domain-containing protein</fullName>
    </recommendedName>
</protein>
<dbReference type="PANTHER" id="PTHR43081">
    <property type="entry name" value="ADENYLATE CYCLASE, TERMINAL-DIFFERENTIATION SPECIFIC-RELATED"/>
    <property type="match status" value="1"/>
</dbReference>
<evidence type="ECO:0000313" key="3">
    <source>
        <dbReference type="Proteomes" id="UP000051913"/>
    </source>
</evidence>
<name>A0A0R3L2L6_9BRAD</name>
<dbReference type="SUPFAM" id="SSF48452">
    <property type="entry name" value="TPR-like"/>
    <property type="match status" value="1"/>
</dbReference>
<dbReference type="InterPro" id="IPR001054">
    <property type="entry name" value="A/G_cyclase"/>
</dbReference>
<dbReference type="Gene3D" id="3.30.70.1230">
    <property type="entry name" value="Nucleotide cyclase"/>
    <property type="match status" value="1"/>
</dbReference>
<sequence>MAADVAGSCRLIGIDEEGTLARLKALRRTVFDPKIAEHRGRIVKNTGDGALVEFASVVDAVRCAVEVQRRMAEQNIDVPQDKRIELRIGIHVGDIIINDNDIFGDGVNIAVRLEGIAEPGGICISDDAQRQIRGKVELACVDMGMQALKNIAEPMRAWCVRFDVAVSTSMRPSAVTAQPLTVPGKPSIAVLPFINMSGDPEQDYFADGMVEDIITALSRFKALFVIARNSSFTYKGRAVDVKQVGRELGVRYVLEGSVRKAANRVRITGQLVDTATGAHLWAERFDGGLGDIFDLQDQVTESVVGAIAPAVEQAEIERAKRKPTESLDVYTLYLRGLARSYQFASRQANDEALRLFNSAIELDPDFASAYGCAAFCYVIAKFNGWISGTANEIAEVTRLAQRAVELGKDDAIALAASGQALMYVVRDLEAGAALIDRALVLNSNSAEAWYCGGWAKNWLGEPEAAIVRFARAMRLSPLDPRMSGMRVGTALAHFLLGRYDEAASWAAMALQYRPDYQPGLRIAAASNAMAGRPEQASQAVARLRQVNPALRVSTLKDVLPPYRRAEDISRYQEGLRRAGLPE</sequence>
<dbReference type="InterPro" id="IPR050697">
    <property type="entry name" value="Adenylyl/Guanylyl_Cyclase_3/4"/>
</dbReference>
<dbReference type="Gene3D" id="3.40.50.10610">
    <property type="entry name" value="ABC-type transport auxiliary lipoprotein component"/>
    <property type="match status" value="1"/>
</dbReference>
<dbReference type="GO" id="GO:0004016">
    <property type="term" value="F:adenylate cyclase activity"/>
    <property type="evidence" value="ECO:0007669"/>
    <property type="project" value="UniProtKB-ARBA"/>
</dbReference>
<dbReference type="InterPro" id="IPR011990">
    <property type="entry name" value="TPR-like_helical_dom_sf"/>
</dbReference>
<gene>
    <name evidence="2" type="ORF">CP49_11455</name>
</gene>